<name>A0A5B9MJ88_9BACT</name>
<dbReference type="RefSeq" id="WP_147870521.1">
    <property type="nucleotide sequence ID" value="NZ_CP036264.1"/>
</dbReference>
<protein>
    <recommendedName>
        <fullName evidence="3">SnoaL-like domain protein</fullName>
    </recommendedName>
</protein>
<gene>
    <name evidence="1" type="ORF">Mal15_55190</name>
</gene>
<dbReference type="Gene3D" id="3.10.450.50">
    <property type="match status" value="1"/>
</dbReference>
<dbReference type="Proteomes" id="UP000321353">
    <property type="component" value="Chromosome"/>
</dbReference>
<dbReference type="SUPFAM" id="SSF54427">
    <property type="entry name" value="NTF2-like"/>
    <property type="match status" value="1"/>
</dbReference>
<reference evidence="1 2" key="1">
    <citation type="submission" date="2019-02" db="EMBL/GenBank/DDBJ databases">
        <title>Planctomycetal bacteria perform biofilm scaping via a novel small molecule.</title>
        <authorList>
            <person name="Jeske O."/>
            <person name="Boedeker C."/>
            <person name="Wiegand S."/>
            <person name="Breitling P."/>
            <person name="Kallscheuer N."/>
            <person name="Jogler M."/>
            <person name="Rohde M."/>
            <person name="Petersen J."/>
            <person name="Medema M.H."/>
            <person name="Surup F."/>
            <person name="Jogler C."/>
        </authorList>
    </citation>
    <scope>NUCLEOTIDE SEQUENCE [LARGE SCALE GENOMIC DNA]</scope>
    <source>
        <strain evidence="1 2">Mal15</strain>
    </source>
</reference>
<proteinExistence type="predicted"/>
<accession>A0A5B9MJ88</accession>
<dbReference type="EMBL" id="CP036264">
    <property type="protein sequence ID" value="QEG01443.1"/>
    <property type="molecule type" value="Genomic_DNA"/>
</dbReference>
<dbReference type="AlphaFoldDB" id="A0A5B9MJ88"/>
<evidence type="ECO:0000313" key="2">
    <source>
        <dbReference type="Proteomes" id="UP000321353"/>
    </source>
</evidence>
<dbReference type="InterPro" id="IPR032710">
    <property type="entry name" value="NTF2-like_dom_sf"/>
</dbReference>
<evidence type="ECO:0008006" key="3">
    <source>
        <dbReference type="Google" id="ProtNLM"/>
    </source>
</evidence>
<evidence type="ECO:0000313" key="1">
    <source>
        <dbReference type="EMBL" id="QEG01443.1"/>
    </source>
</evidence>
<sequence length="153" mass="17219">MQMKNEKTSMATGDPLAIADQFAQALDREKYAVAESLISDRCEYHCRGSVYHGPAEIVASYQGNGDVAKQFDAVEYESTVERELNGQIRVRFVDHLTHRGQRLTFRCEQVVEIGERGKIVRIEHIDLPGQTEALAEFKKTAFGQTPKSERESG</sequence>
<keyword evidence="2" id="KW-1185">Reference proteome</keyword>
<organism evidence="1 2">
    <name type="scientific">Stieleria maiorica</name>
    <dbReference type="NCBI Taxonomy" id="2795974"/>
    <lineage>
        <taxon>Bacteria</taxon>
        <taxon>Pseudomonadati</taxon>
        <taxon>Planctomycetota</taxon>
        <taxon>Planctomycetia</taxon>
        <taxon>Pirellulales</taxon>
        <taxon>Pirellulaceae</taxon>
        <taxon>Stieleria</taxon>
    </lineage>
</organism>
<dbReference type="KEGG" id="smam:Mal15_55190"/>